<dbReference type="PANTHER" id="PTHR34819">
    <property type="entry name" value="LARGE CYSTEINE-RICH PERIPLASMIC PROTEIN OMCB"/>
    <property type="match status" value="1"/>
</dbReference>
<evidence type="ECO:0000256" key="1">
    <source>
        <dbReference type="SAM" id="SignalP"/>
    </source>
</evidence>
<dbReference type="GO" id="GO:0005975">
    <property type="term" value="P:carbohydrate metabolic process"/>
    <property type="evidence" value="ECO:0007669"/>
    <property type="project" value="UniProtKB-ARBA"/>
</dbReference>
<reference evidence="3 4" key="1">
    <citation type="submission" date="2019-05" db="EMBL/GenBank/DDBJ databases">
        <title>Draft genome sequence of Nonomuraea zeae DSM 100528.</title>
        <authorList>
            <person name="Saricaoglu S."/>
            <person name="Isik K."/>
        </authorList>
    </citation>
    <scope>NUCLEOTIDE SEQUENCE [LARGE SCALE GENOMIC DNA]</scope>
    <source>
        <strain evidence="3 4">DSM 100528</strain>
    </source>
</reference>
<dbReference type="PANTHER" id="PTHR34819:SF5">
    <property type="entry name" value="CONSERVED REPEAT DOMAIN PROTEIN"/>
    <property type="match status" value="1"/>
</dbReference>
<dbReference type="InterPro" id="IPR013783">
    <property type="entry name" value="Ig-like_fold"/>
</dbReference>
<sequence>MLIRRVIVPLVLFVVAALLGAPAGHADGAVHGECEFLGTSPLSLAEGERPRARITFLNDSQESGWFTATVEAGFHYWHATPFYRQLLSAETGLVQGEFDLPPAYAEGLGDASGLRIDITSTLSGDTTIGTCSTNLKVHTGRDTDQDGLLDAWEINGIDYDQDGTVDLALNQPPYSADPNKKDIFVELDAMFCLASYCQRSREFDPNAISRVVTAFAAHGITLHVYTGERAGEAERITFDTKSPGSWDDFDDVKFGDPAIACDGNFGDVLDRISRNCENILGAKRLAFRYAVSVHGLTGLGTTSGQAEAGDDTQQHVDLAHLARVALPGGNDFVISLGAWDNTRITANGGQTAAEAGTFMHELGHTLGLQHGGLDSVNCKPNYLSVMNYSYQFPTASTASRPLDYQPQERAPMNEDQGLDEVGDALPGAGSATVVYGTVVAGKPGVALTTPANKPVDWNGDGTSATSQSGDVNHIIMGPDTTSCPVSPKQTLTSWNDWDHLNLNFRESPWFEDGAHKGVLGLGSAEITAEAAASLNPPIDLTAAKTVDRQDASPGDRLTYTVAVGNKGPATATAVKIDDTMPGGDVVHRTTSDVPAGGSARETFTYDIPCATTDGTVLTNKAAVSGTNERGYAETGTLSDNAAGVSTTVHRPVIGVAATAPATVNAGEAAAYTLTYRNTGGAAASGATLTATLPAGLYYSAALDQGAGPRPGSVSRNTDGTTTLRWAIGTLPAGTGTGTIAFTARPSLLLLDAATVIVPVSLSADGSGPCPTSPAAATAETRITTVSPSRDPGLVTFWALRPDLRTAEALARVQATDDRFDGADGSAANGALSLRESTAVLTLPLTQPRTLRAELLATMLNLAGRRINAGTAVDGLTARALGVRTVGEAVRHAQATLAQPPTLDNLVRYTKATQVLAEINSGLAS</sequence>
<feature type="domain" description="DUF11" evidence="2">
    <location>
        <begin position="657"/>
        <end position="744"/>
    </location>
</feature>
<dbReference type="GO" id="GO:0008237">
    <property type="term" value="F:metallopeptidase activity"/>
    <property type="evidence" value="ECO:0007669"/>
    <property type="project" value="InterPro"/>
</dbReference>
<dbReference type="EMBL" id="VCKX01000281">
    <property type="protein sequence ID" value="TMR22124.1"/>
    <property type="molecule type" value="Genomic_DNA"/>
</dbReference>
<evidence type="ECO:0000313" key="4">
    <source>
        <dbReference type="Proteomes" id="UP000306628"/>
    </source>
</evidence>
<dbReference type="Proteomes" id="UP000306628">
    <property type="component" value="Unassembled WGS sequence"/>
</dbReference>
<dbReference type="Gene3D" id="2.60.40.10">
    <property type="entry name" value="Immunoglobulins"/>
    <property type="match status" value="1"/>
</dbReference>
<dbReference type="RefSeq" id="WP_138696874.1">
    <property type="nucleotide sequence ID" value="NZ_JBHSAZ010000009.1"/>
</dbReference>
<evidence type="ECO:0000259" key="2">
    <source>
        <dbReference type="Pfam" id="PF01345"/>
    </source>
</evidence>
<feature type="chain" id="PRO_5024379694" evidence="1">
    <location>
        <begin position="27"/>
        <end position="924"/>
    </location>
</feature>
<accession>A0A5S4FNW0</accession>
<comment type="caution">
    <text evidence="3">The sequence shown here is derived from an EMBL/GenBank/DDBJ whole genome shotgun (WGS) entry which is preliminary data.</text>
</comment>
<dbReference type="AlphaFoldDB" id="A0A5S4FNW0"/>
<feature type="domain" description="DUF11" evidence="2">
    <location>
        <begin position="539"/>
        <end position="623"/>
    </location>
</feature>
<dbReference type="InterPro" id="IPR001434">
    <property type="entry name" value="OmcB-like_DUF11"/>
</dbReference>
<keyword evidence="4" id="KW-1185">Reference proteome</keyword>
<proteinExistence type="predicted"/>
<dbReference type="InterPro" id="IPR051172">
    <property type="entry name" value="Chlamydia_OmcB"/>
</dbReference>
<name>A0A5S4FNW0_9ACTN</name>
<keyword evidence="1" id="KW-0732">Signal</keyword>
<dbReference type="InterPro" id="IPR047589">
    <property type="entry name" value="DUF11_rpt"/>
</dbReference>
<dbReference type="Gene3D" id="3.40.390.10">
    <property type="entry name" value="Collagenase (Catalytic Domain)"/>
    <property type="match status" value="1"/>
</dbReference>
<dbReference type="SUPFAM" id="SSF55486">
    <property type="entry name" value="Metalloproteases ('zincins'), catalytic domain"/>
    <property type="match status" value="2"/>
</dbReference>
<dbReference type="InterPro" id="IPR024079">
    <property type="entry name" value="MetalloPept_cat_dom_sf"/>
</dbReference>
<protein>
    <submittedName>
        <fullName evidence="3">DUF11 domain-containing protein</fullName>
    </submittedName>
</protein>
<feature type="signal peptide" evidence="1">
    <location>
        <begin position="1"/>
        <end position="26"/>
    </location>
</feature>
<dbReference type="NCBIfam" id="TIGR01451">
    <property type="entry name" value="B_ant_repeat"/>
    <property type="match status" value="2"/>
</dbReference>
<organism evidence="3 4">
    <name type="scientific">Nonomuraea zeae</name>
    <dbReference type="NCBI Taxonomy" id="1642303"/>
    <lineage>
        <taxon>Bacteria</taxon>
        <taxon>Bacillati</taxon>
        <taxon>Actinomycetota</taxon>
        <taxon>Actinomycetes</taxon>
        <taxon>Streptosporangiales</taxon>
        <taxon>Streptosporangiaceae</taxon>
        <taxon>Nonomuraea</taxon>
    </lineage>
</organism>
<dbReference type="Pfam" id="PF01345">
    <property type="entry name" value="DUF11"/>
    <property type="match status" value="2"/>
</dbReference>
<dbReference type="OrthoDB" id="369088at2"/>
<evidence type="ECO:0000313" key="3">
    <source>
        <dbReference type="EMBL" id="TMR22124.1"/>
    </source>
</evidence>
<gene>
    <name evidence="3" type="ORF">ETD85_49835</name>
</gene>